<evidence type="ECO:0000259" key="5">
    <source>
        <dbReference type="PROSITE" id="PS01180"/>
    </source>
</evidence>
<dbReference type="InterPro" id="IPR000859">
    <property type="entry name" value="CUB_dom"/>
</dbReference>
<feature type="domain" description="CUB" evidence="5">
    <location>
        <begin position="20"/>
        <end position="130"/>
    </location>
</feature>
<dbReference type="CDD" id="cd00041">
    <property type="entry name" value="CUB"/>
    <property type="match status" value="2"/>
</dbReference>
<comment type="caution">
    <text evidence="3">Lacks conserved residue(s) required for the propagation of feature annotation.</text>
</comment>
<protein>
    <recommendedName>
        <fullName evidence="5">CUB domain-containing protein</fullName>
    </recommendedName>
</protein>
<dbReference type="Pfam" id="PF00431">
    <property type="entry name" value="CUB"/>
    <property type="match status" value="2"/>
</dbReference>
<feature type="domain" description="CUB" evidence="5">
    <location>
        <begin position="166"/>
        <end position="231"/>
    </location>
</feature>
<evidence type="ECO:0000313" key="6">
    <source>
        <dbReference type="EMBL" id="CAG9767633.1"/>
    </source>
</evidence>
<keyword evidence="7" id="KW-1185">Reference proteome</keyword>
<proteinExistence type="predicted"/>
<reference evidence="6" key="1">
    <citation type="submission" date="2022-01" db="EMBL/GenBank/DDBJ databases">
        <authorList>
            <person name="King R."/>
        </authorList>
    </citation>
    <scope>NUCLEOTIDE SEQUENCE</scope>
</reference>
<evidence type="ECO:0000256" key="1">
    <source>
        <dbReference type="ARBA" id="ARBA00022737"/>
    </source>
</evidence>
<dbReference type="PANTHER" id="PTHR24251:SF50">
    <property type="entry name" value="ATTRACTIN-LIKE 1A"/>
    <property type="match status" value="1"/>
</dbReference>
<dbReference type="PANTHER" id="PTHR24251">
    <property type="entry name" value="OVOCHYMASE-RELATED"/>
    <property type="match status" value="1"/>
</dbReference>
<dbReference type="AlphaFoldDB" id="A0A9N9MMD6"/>
<gene>
    <name evidence="6" type="ORF">CEUTPL_LOCUS8193</name>
</gene>
<evidence type="ECO:0000313" key="7">
    <source>
        <dbReference type="Proteomes" id="UP001152799"/>
    </source>
</evidence>
<feature type="signal peptide" evidence="4">
    <location>
        <begin position="1"/>
        <end position="17"/>
    </location>
</feature>
<dbReference type="EMBL" id="OU892280">
    <property type="protein sequence ID" value="CAG9767633.1"/>
    <property type="molecule type" value="Genomic_DNA"/>
</dbReference>
<feature type="domain" description="CUB" evidence="5">
    <location>
        <begin position="402"/>
        <end position="516"/>
    </location>
</feature>
<evidence type="ECO:0000256" key="3">
    <source>
        <dbReference type="PROSITE-ProRule" id="PRU00059"/>
    </source>
</evidence>
<sequence>MIFFGVFFIFLTSSVKSENCGKIFTQNQFILTSENYPQPYPNNKVCFYLLKGNNNCTKEFRIEFLDFDLPKTVGCVKNRLEIGSQDALCGAKNGSKVYPSERGLLKLKFVSDGQEVEEKGRGFRLFVTRIDNDFCTVETTRSDNNNEFPVNKINTTYLPPASNPCCLNNIFSSKTFLLISPNFPYSNNQAKNCTFIIRKFSSSVCRLRIKILFFNLGPVSGKTCPYGYLEIDRKLICGCNADLQLTTNFYEENKFFKFYSEGFGLEGANGFALEVVQDECQKRYEPEDGIEKLTKNKFRFYNDQNNRIQFPIIDQLKLIEEKNYYSTNENKHIYFFAPEDENNSDETLWTREEEKEKTINNIDISSNINNILTNKNRQCFNWNNNQLANLQKRFGQSLTQMCKFVQDSRNDNCIILRNLSGNFQSPGFPATYPANMNVCFRFALSPGYCAIKMYFEEFDIERSYDCLKDYLSVDQYRYCGKYLRNRQVTINSYKSLIFMSDANYCGKGFSALYQQVRCQTPDNDSNNSIRPSINCNPAGGKSADGDNSIPTSMIPPVACEKVFADKYFIIRNEFVGSNLCFYDVRRHNKNICKLRLDFDQFNIPCHLASIRINGRLYCGQKSGQSVIIPMRDNVSIVYKNNGQYLNPDPDALFIRGMQIDTDCDVIPEAARIVSPEIYYPTQTEVSLYRSVNN</sequence>
<feature type="disulfide bond" evidence="3">
    <location>
        <begin position="166"/>
        <end position="193"/>
    </location>
</feature>
<keyword evidence="2 3" id="KW-1015">Disulfide bond</keyword>
<feature type="chain" id="PRO_5040153421" description="CUB domain-containing protein" evidence="4">
    <location>
        <begin position="18"/>
        <end position="693"/>
    </location>
</feature>
<dbReference type="SMART" id="SM00042">
    <property type="entry name" value="CUB"/>
    <property type="match status" value="2"/>
</dbReference>
<keyword evidence="4" id="KW-0732">Signal</keyword>
<evidence type="ECO:0000256" key="2">
    <source>
        <dbReference type="ARBA" id="ARBA00023157"/>
    </source>
</evidence>
<evidence type="ECO:0000256" key="4">
    <source>
        <dbReference type="SAM" id="SignalP"/>
    </source>
</evidence>
<dbReference type="SUPFAM" id="SSF49854">
    <property type="entry name" value="Spermadhesin, CUB domain"/>
    <property type="match status" value="3"/>
</dbReference>
<organism evidence="6 7">
    <name type="scientific">Ceutorhynchus assimilis</name>
    <name type="common">cabbage seed weevil</name>
    <dbReference type="NCBI Taxonomy" id="467358"/>
    <lineage>
        <taxon>Eukaryota</taxon>
        <taxon>Metazoa</taxon>
        <taxon>Ecdysozoa</taxon>
        <taxon>Arthropoda</taxon>
        <taxon>Hexapoda</taxon>
        <taxon>Insecta</taxon>
        <taxon>Pterygota</taxon>
        <taxon>Neoptera</taxon>
        <taxon>Endopterygota</taxon>
        <taxon>Coleoptera</taxon>
        <taxon>Polyphaga</taxon>
        <taxon>Cucujiformia</taxon>
        <taxon>Curculionidae</taxon>
        <taxon>Ceutorhynchinae</taxon>
        <taxon>Ceutorhynchus</taxon>
    </lineage>
</organism>
<dbReference type="PROSITE" id="PS01180">
    <property type="entry name" value="CUB"/>
    <property type="match status" value="3"/>
</dbReference>
<dbReference type="OrthoDB" id="6369184at2759"/>
<dbReference type="Gene3D" id="2.60.120.290">
    <property type="entry name" value="Spermadhesin, CUB domain"/>
    <property type="match status" value="3"/>
</dbReference>
<dbReference type="InterPro" id="IPR035914">
    <property type="entry name" value="Sperma_CUB_dom_sf"/>
</dbReference>
<name>A0A9N9MMD6_9CUCU</name>
<accession>A0A9N9MMD6</accession>
<keyword evidence="1" id="KW-0677">Repeat</keyword>
<dbReference type="Proteomes" id="UP001152799">
    <property type="component" value="Chromosome 4"/>
</dbReference>